<dbReference type="EMBL" id="VSSQ01069540">
    <property type="protein sequence ID" value="MPN21535.1"/>
    <property type="molecule type" value="Genomic_DNA"/>
</dbReference>
<organism evidence="2">
    <name type="scientific">bioreactor metagenome</name>
    <dbReference type="NCBI Taxonomy" id="1076179"/>
    <lineage>
        <taxon>unclassified sequences</taxon>
        <taxon>metagenomes</taxon>
        <taxon>ecological metagenomes</taxon>
    </lineage>
</organism>
<feature type="region of interest" description="Disordered" evidence="1">
    <location>
        <begin position="47"/>
        <end position="79"/>
    </location>
</feature>
<feature type="compositionally biased region" description="Basic and acidic residues" evidence="1">
    <location>
        <begin position="56"/>
        <end position="79"/>
    </location>
</feature>
<protein>
    <submittedName>
        <fullName evidence="2">Uncharacterized protein</fullName>
    </submittedName>
</protein>
<dbReference type="AlphaFoldDB" id="A0A645G4F6"/>
<evidence type="ECO:0000256" key="1">
    <source>
        <dbReference type="SAM" id="MobiDB-lite"/>
    </source>
</evidence>
<proteinExistence type="predicted"/>
<gene>
    <name evidence="2" type="ORF">SDC9_168915</name>
</gene>
<name>A0A645G4F6_9ZZZZ</name>
<reference evidence="2" key="1">
    <citation type="submission" date="2019-08" db="EMBL/GenBank/DDBJ databases">
        <authorList>
            <person name="Kucharzyk K."/>
            <person name="Murdoch R.W."/>
            <person name="Higgins S."/>
            <person name="Loffler F."/>
        </authorList>
    </citation>
    <scope>NUCLEOTIDE SEQUENCE</scope>
</reference>
<evidence type="ECO:0000313" key="2">
    <source>
        <dbReference type="EMBL" id="MPN21535.1"/>
    </source>
</evidence>
<sequence length="131" mass="14486">MQHAVCHSEGIVYGGLFVGDAEQPVVRNDDQRVDLVAQLHDAGIRLPYPPAPLKGEGQRNDRHHERSRLFGDPGDDRSRPCACAAAHPGGDEYHIRTLDHGAQLLARLHRRLVADLWIGTGSEALRQLFAE</sequence>
<dbReference type="AntiFam" id="ANF00119">
    <property type="entry name" value="Shadow ORF (opposite ftsZ)"/>
</dbReference>
<accession>A0A645G4F6</accession>
<comment type="caution">
    <text evidence="2">The sequence shown here is derived from an EMBL/GenBank/DDBJ whole genome shotgun (WGS) entry which is preliminary data.</text>
</comment>